<evidence type="ECO:0000313" key="3">
    <source>
        <dbReference type="Proteomes" id="UP000759443"/>
    </source>
</evidence>
<gene>
    <name evidence="2" type="ORF">J2Z17_003118</name>
</gene>
<keyword evidence="1" id="KW-1133">Transmembrane helix</keyword>
<reference evidence="2 3" key="1">
    <citation type="submission" date="2021-03" db="EMBL/GenBank/DDBJ databases">
        <title>Genomic Encyclopedia of Type Strains, Phase IV (KMG-IV): sequencing the most valuable type-strain genomes for metagenomic binning, comparative biology and taxonomic classification.</title>
        <authorList>
            <person name="Goeker M."/>
        </authorList>
    </citation>
    <scope>NUCLEOTIDE SEQUENCE [LARGE SCALE GENOMIC DNA]</scope>
    <source>
        <strain evidence="2 3">DSM 21600</strain>
    </source>
</reference>
<dbReference type="Proteomes" id="UP000759443">
    <property type="component" value="Unassembled WGS sequence"/>
</dbReference>
<feature type="transmembrane region" description="Helical" evidence="1">
    <location>
        <begin position="54"/>
        <end position="79"/>
    </location>
</feature>
<name>A0ABS4E158_9HYPH</name>
<dbReference type="EMBL" id="JAGGJU010000008">
    <property type="protein sequence ID" value="MBP1851670.1"/>
    <property type="molecule type" value="Genomic_DNA"/>
</dbReference>
<feature type="transmembrane region" description="Helical" evidence="1">
    <location>
        <begin position="21"/>
        <end position="48"/>
    </location>
</feature>
<evidence type="ECO:0000313" key="2">
    <source>
        <dbReference type="EMBL" id="MBP1851670.1"/>
    </source>
</evidence>
<proteinExistence type="predicted"/>
<dbReference type="RefSeq" id="WP_209946522.1">
    <property type="nucleotide sequence ID" value="NZ_JAGGJU010000008.1"/>
</dbReference>
<keyword evidence="1" id="KW-0472">Membrane</keyword>
<keyword evidence="1" id="KW-0812">Transmembrane</keyword>
<sequence>MSPQEARRDHIEMLRFLGINAAFGAGLGVLFTLTLILFDIGGLGGYLGRAREPILPAIMIAAPMALTFAGAVAGSALMLMPYRARRRRALDRPSSFEALTRDIQNRHDEDRDHGGPK</sequence>
<organism evidence="2 3">
    <name type="scientific">Rhizobium halophytocola</name>
    <dbReference type="NCBI Taxonomy" id="735519"/>
    <lineage>
        <taxon>Bacteria</taxon>
        <taxon>Pseudomonadati</taxon>
        <taxon>Pseudomonadota</taxon>
        <taxon>Alphaproteobacteria</taxon>
        <taxon>Hyphomicrobiales</taxon>
        <taxon>Rhizobiaceae</taxon>
        <taxon>Rhizobium/Agrobacterium group</taxon>
        <taxon>Rhizobium</taxon>
    </lineage>
</organism>
<protein>
    <submittedName>
        <fullName evidence="2">Uncharacterized protein</fullName>
    </submittedName>
</protein>
<keyword evidence="3" id="KW-1185">Reference proteome</keyword>
<accession>A0ABS4E158</accession>
<comment type="caution">
    <text evidence="2">The sequence shown here is derived from an EMBL/GenBank/DDBJ whole genome shotgun (WGS) entry which is preliminary data.</text>
</comment>
<evidence type="ECO:0000256" key="1">
    <source>
        <dbReference type="SAM" id="Phobius"/>
    </source>
</evidence>